<feature type="compositionally biased region" description="Acidic residues" evidence="1">
    <location>
        <begin position="319"/>
        <end position="329"/>
    </location>
</feature>
<dbReference type="Proteomes" id="UP000242188">
    <property type="component" value="Unassembled WGS sequence"/>
</dbReference>
<gene>
    <name evidence="3" type="ORF">KP79_PYT11628</name>
</gene>
<dbReference type="PANTHER" id="PTHR46729:SF1">
    <property type="entry name" value="LEUKOCYTE RECEPTOR CLUSTER MEMBER 9"/>
    <property type="match status" value="1"/>
</dbReference>
<name>A0A210R4N4_MIZYE</name>
<dbReference type="InterPro" id="IPR016135">
    <property type="entry name" value="UBQ-conjugating_enzyme/RWD"/>
</dbReference>
<evidence type="ECO:0000256" key="1">
    <source>
        <dbReference type="SAM" id="MobiDB-lite"/>
    </source>
</evidence>
<dbReference type="Gene3D" id="3.10.110.10">
    <property type="entry name" value="Ubiquitin Conjugating Enzyme"/>
    <property type="match status" value="1"/>
</dbReference>
<proteinExistence type="predicted"/>
<evidence type="ECO:0000313" key="4">
    <source>
        <dbReference type="Proteomes" id="UP000242188"/>
    </source>
</evidence>
<dbReference type="PANTHER" id="PTHR46729">
    <property type="entry name" value="LEUKOCYTE RECEPTOR CLUSTER MEMBER 9"/>
    <property type="match status" value="1"/>
</dbReference>
<evidence type="ECO:0000313" key="3">
    <source>
        <dbReference type="EMBL" id="OWF55848.1"/>
    </source>
</evidence>
<dbReference type="InterPro" id="IPR042653">
    <property type="entry name" value="Leng9"/>
</dbReference>
<dbReference type="Pfam" id="PF05773">
    <property type="entry name" value="RWD"/>
    <property type="match status" value="1"/>
</dbReference>
<dbReference type="EMBL" id="NEDP02000459">
    <property type="protein sequence ID" value="OWF55848.1"/>
    <property type="molecule type" value="Genomic_DNA"/>
</dbReference>
<protein>
    <submittedName>
        <fullName evidence="3">Leukocyte receptor cluster member 9</fullName>
    </submittedName>
</protein>
<sequence>MAATESVETSQTSEVNVDVQLSEIDTVKQSFVGQCRVLTNVGDHRHIVTLVPKDKELVIKFQLTASYPKDAPGILIKSALLKEEEIANLQSHLQEMAEQLKGAGIMLALAAEAETWLRGQEIVLKERSQENQAKKSNKYDNKAKGDKQKRKKRKEQIEENETENVKKAAMKTAEDVIKRIQWDGQLPQDEFIVGYIDRFKGIQEKYFTSFSWEDIATVDYTVLAIPKHRIQYFKYRDIIIWDKNARLDNVFGSLGSKLTVYDVIEQCRKEDEKKEMERMEDENEDEENGDDDDDNDSDSDDGITVSLGATSQPAVGSNFDEEPMSDDDGGIDKYWRDKMRPNHFLALRISSEDIRNTAEDIQNIILEHEPQYSECCIPPRALHITLCTLGLDTLEQVANAVRALNKIKPELETLVPKDKPIVMKGVEQFFNRVLYAKVECPPEFYQFVEHLKLCLKEEGIEIRDNHDFVPHMTVMKITRPVARATGKKYISPWLYSSQAEVDFGTQAVDNIHLCEMGFGRQDDGFYLSPLSIDW</sequence>
<reference evidence="3 4" key="1">
    <citation type="journal article" date="2017" name="Nat. Ecol. Evol.">
        <title>Scallop genome provides insights into evolution of bilaterian karyotype and development.</title>
        <authorList>
            <person name="Wang S."/>
            <person name="Zhang J."/>
            <person name="Jiao W."/>
            <person name="Li J."/>
            <person name="Xun X."/>
            <person name="Sun Y."/>
            <person name="Guo X."/>
            <person name="Huan P."/>
            <person name="Dong B."/>
            <person name="Zhang L."/>
            <person name="Hu X."/>
            <person name="Sun X."/>
            <person name="Wang J."/>
            <person name="Zhao C."/>
            <person name="Wang Y."/>
            <person name="Wang D."/>
            <person name="Huang X."/>
            <person name="Wang R."/>
            <person name="Lv J."/>
            <person name="Li Y."/>
            <person name="Zhang Z."/>
            <person name="Liu B."/>
            <person name="Lu W."/>
            <person name="Hui Y."/>
            <person name="Liang J."/>
            <person name="Zhou Z."/>
            <person name="Hou R."/>
            <person name="Li X."/>
            <person name="Liu Y."/>
            <person name="Li H."/>
            <person name="Ning X."/>
            <person name="Lin Y."/>
            <person name="Zhao L."/>
            <person name="Xing Q."/>
            <person name="Dou J."/>
            <person name="Li Y."/>
            <person name="Mao J."/>
            <person name="Guo H."/>
            <person name="Dou H."/>
            <person name="Li T."/>
            <person name="Mu C."/>
            <person name="Jiang W."/>
            <person name="Fu Q."/>
            <person name="Fu X."/>
            <person name="Miao Y."/>
            <person name="Liu J."/>
            <person name="Yu Q."/>
            <person name="Li R."/>
            <person name="Liao H."/>
            <person name="Li X."/>
            <person name="Kong Y."/>
            <person name="Jiang Z."/>
            <person name="Chourrout D."/>
            <person name="Li R."/>
            <person name="Bao Z."/>
        </authorList>
    </citation>
    <scope>NUCLEOTIDE SEQUENCE [LARGE SCALE GENOMIC DNA]</scope>
    <source>
        <strain evidence="3 4">PY_sf001</strain>
    </source>
</reference>
<dbReference type="PROSITE" id="PS50908">
    <property type="entry name" value="RWD"/>
    <property type="match status" value="1"/>
</dbReference>
<dbReference type="SMART" id="SM00591">
    <property type="entry name" value="RWD"/>
    <property type="match status" value="1"/>
</dbReference>
<accession>A0A210R4N4</accession>
<dbReference type="STRING" id="6573.A0A210R4N4"/>
<dbReference type="OrthoDB" id="10263155at2759"/>
<comment type="caution">
    <text evidence="3">The sequence shown here is derived from an EMBL/GenBank/DDBJ whole genome shotgun (WGS) entry which is preliminary data.</text>
</comment>
<dbReference type="InterPro" id="IPR019510">
    <property type="entry name" value="AKAP7-like_phosphoesterase"/>
</dbReference>
<feature type="domain" description="RWD" evidence="2">
    <location>
        <begin position="22"/>
        <end position="120"/>
    </location>
</feature>
<dbReference type="Pfam" id="PF04457">
    <property type="entry name" value="MJ1316"/>
    <property type="match status" value="1"/>
</dbReference>
<organism evidence="3 4">
    <name type="scientific">Mizuhopecten yessoensis</name>
    <name type="common">Japanese scallop</name>
    <name type="synonym">Patinopecten yessoensis</name>
    <dbReference type="NCBI Taxonomy" id="6573"/>
    <lineage>
        <taxon>Eukaryota</taxon>
        <taxon>Metazoa</taxon>
        <taxon>Spiralia</taxon>
        <taxon>Lophotrochozoa</taxon>
        <taxon>Mollusca</taxon>
        <taxon>Bivalvia</taxon>
        <taxon>Autobranchia</taxon>
        <taxon>Pteriomorphia</taxon>
        <taxon>Pectinida</taxon>
        <taxon>Pectinoidea</taxon>
        <taxon>Pectinidae</taxon>
        <taxon>Mizuhopecten</taxon>
    </lineage>
</organism>
<dbReference type="SUPFAM" id="SSF55144">
    <property type="entry name" value="LigT-like"/>
    <property type="match status" value="1"/>
</dbReference>
<feature type="region of interest" description="Disordered" evidence="1">
    <location>
        <begin position="128"/>
        <end position="163"/>
    </location>
</feature>
<dbReference type="Gene3D" id="3.90.1140.10">
    <property type="entry name" value="Cyclic phosphodiesterase"/>
    <property type="match status" value="1"/>
</dbReference>
<dbReference type="Pfam" id="PF10469">
    <property type="entry name" value="AKAP7_NLS"/>
    <property type="match status" value="1"/>
</dbReference>
<feature type="compositionally biased region" description="Acidic residues" evidence="1">
    <location>
        <begin position="278"/>
        <end position="301"/>
    </location>
</feature>
<dbReference type="InterPro" id="IPR040459">
    <property type="entry name" value="MJ1316"/>
</dbReference>
<keyword evidence="4" id="KW-1185">Reference proteome</keyword>
<dbReference type="InterPro" id="IPR009097">
    <property type="entry name" value="Cyclic_Pdiesterase"/>
</dbReference>
<dbReference type="AlphaFoldDB" id="A0A210R4N4"/>
<evidence type="ECO:0000259" key="2">
    <source>
        <dbReference type="PROSITE" id="PS50908"/>
    </source>
</evidence>
<feature type="region of interest" description="Disordered" evidence="1">
    <location>
        <begin position="271"/>
        <end position="329"/>
    </location>
</feature>
<dbReference type="SUPFAM" id="SSF54495">
    <property type="entry name" value="UBC-like"/>
    <property type="match status" value="1"/>
</dbReference>
<keyword evidence="3" id="KW-0675">Receptor</keyword>
<feature type="compositionally biased region" description="Basic and acidic residues" evidence="1">
    <location>
        <begin position="128"/>
        <end position="146"/>
    </location>
</feature>
<dbReference type="InterPro" id="IPR006575">
    <property type="entry name" value="RWD_dom"/>
</dbReference>